<dbReference type="GO" id="GO:0042597">
    <property type="term" value="C:periplasmic space"/>
    <property type="evidence" value="ECO:0007669"/>
    <property type="project" value="UniProtKB-SubCell"/>
</dbReference>
<keyword evidence="3" id="KW-0969">Cilium</keyword>
<proteinExistence type="inferred from homology"/>
<sequence>MNIHSSRFLRRRRITLISMSILLLSGFSVRADENDLLARITRLVTPPATSTSKLNHISYEVRILTPNDIAGLNCAVPELQLFGHPSGLTSNRTVIAICGRKRVFIRVYVRATADYWLVRHKLTPGQIIQSDDIKPCRGPLDKVPASILFDKRKIIGASPTRVIDEGHPITSGMIHRKWVVYVNHDVWIKAPGKGFLIQSKGKSLDNAALNDNLRVRTRSGKTLWATATGNNTVTINISQ</sequence>
<reference evidence="3" key="2">
    <citation type="submission" date="2020-02" db="EMBL/GenBank/DDBJ databases">
        <authorList>
            <consortium name="NCBI Pathogen Detection Project"/>
        </authorList>
    </citation>
    <scope>NUCLEOTIDE SEQUENCE</scope>
    <source>
        <strain evidence="3">MA.CK_97/00011857</strain>
    </source>
</reference>
<dbReference type="InterPro" id="IPR039246">
    <property type="entry name" value="Flagellar_FlgA"/>
</dbReference>
<keyword evidence="1" id="KW-0574">Periplasm</keyword>
<comment type="similarity">
    <text evidence="1">Belongs to the FlgA family.</text>
</comment>
<dbReference type="CDD" id="cd11614">
    <property type="entry name" value="SAF_CpaB_FlgA_like"/>
    <property type="match status" value="1"/>
</dbReference>
<keyword evidence="3" id="KW-0282">Flagellum</keyword>
<comment type="subcellular location">
    <subcellularLocation>
        <location evidence="1">Periplasm</location>
    </subcellularLocation>
</comment>
<dbReference type="Gene3D" id="2.30.30.760">
    <property type="match status" value="1"/>
</dbReference>
<dbReference type="InterPro" id="IPR017585">
    <property type="entry name" value="SAF_FlgA"/>
</dbReference>
<feature type="chain" id="PRO_5028519291" description="Flagella basal body P-ring formation protein FlgA" evidence="1">
    <location>
        <begin position="32"/>
        <end position="239"/>
    </location>
</feature>
<name>A0A757C8E4_SALER</name>
<keyword evidence="1" id="KW-1005">Bacterial flagellum biogenesis</keyword>
<dbReference type="Pfam" id="PF13144">
    <property type="entry name" value="ChapFlgA"/>
    <property type="match status" value="1"/>
</dbReference>
<dbReference type="Gene3D" id="3.90.1210.10">
    <property type="entry name" value="Antifreeze-like/N-acetylneuraminic acid synthase C-terminal domain"/>
    <property type="match status" value="1"/>
</dbReference>
<gene>
    <name evidence="3" type="primary">flgA</name>
    <name evidence="3" type="ORF">G8S59_004046</name>
</gene>
<comment type="function">
    <text evidence="1">Involved in the assembly process of the P-ring formation. It may associate with FlgF on the rod constituting a structure essential for the P-ring assembly or may act as a modulator protein for the P-ring assembly.</text>
</comment>
<feature type="domain" description="Flagella basal body P-ring formation protein FlgA SAF" evidence="2">
    <location>
        <begin position="114"/>
        <end position="235"/>
    </location>
</feature>
<evidence type="ECO:0000259" key="2">
    <source>
        <dbReference type="Pfam" id="PF13144"/>
    </source>
</evidence>
<reference evidence="3" key="1">
    <citation type="journal article" date="2018" name="Genome Biol.">
        <title>SKESA: strategic k-mer extension for scrupulous assemblies.</title>
        <authorList>
            <person name="Souvorov A."/>
            <person name="Agarwala R."/>
            <person name="Lipman D.J."/>
        </authorList>
    </citation>
    <scope>NUCLEOTIDE SEQUENCE</scope>
    <source>
        <strain evidence="3">MA.CK_97/00011857</strain>
    </source>
</reference>
<keyword evidence="3" id="KW-0966">Cell projection</keyword>
<evidence type="ECO:0000313" key="3">
    <source>
        <dbReference type="EMBL" id="HAG0390749.1"/>
    </source>
</evidence>
<dbReference type="NCBIfam" id="TIGR03170">
    <property type="entry name" value="flgA_cterm"/>
    <property type="match status" value="1"/>
</dbReference>
<keyword evidence="1" id="KW-0732">Signal</keyword>
<feature type="signal peptide" evidence="1">
    <location>
        <begin position="1"/>
        <end position="31"/>
    </location>
</feature>
<dbReference type="EMBL" id="DAAXCJ010000012">
    <property type="protein sequence ID" value="HAG0390749.1"/>
    <property type="molecule type" value="Genomic_DNA"/>
</dbReference>
<accession>A0A757C8E4</accession>
<protein>
    <recommendedName>
        <fullName evidence="1">Flagella basal body P-ring formation protein FlgA</fullName>
    </recommendedName>
</protein>
<dbReference type="PANTHER" id="PTHR36307">
    <property type="entry name" value="FLAGELLA BASAL BODY P-RING FORMATION PROTEIN FLGA"/>
    <property type="match status" value="1"/>
</dbReference>
<comment type="caution">
    <text evidence="3">The sequence shown here is derived from an EMBL/GenBank/DDBJ whole genome shotgun (WGS) entry which is preliminary data.</text>
</comment>
<dbReference type="AlphaFoldDB" id="A0A757C8E4"/>
<organism evidence="3">
    <name type="scientific">Salmonella enterica</name>
    <name type="common">Salmonella choleraesuis</name>
    <dbReference type="NCBI Taxonomy" id="28901"/>
    <lineage>
        <taxon>Bacteria</taxon>
        <taxon>Pseudomonadati</taxon>
        <taxon>Pseudomonadota</taxon>
        <taxon>Gammaproteobacteria</taxon>
        <taxon>Enterobacterales</taxon>
        <taxon>Enterobacteriaceae</taxon>
        <taxon>Salmonella</taxon>
    </lineage>
</organism>
<dbReference type="PANTHER" id="PTHR36307:SF1">
    <property type="entry name" value="FLAGELLA BASAL BODY P-RING FORMATION PROTEIN FLGA"/>
    <property type="match status" value="1"/>
</dbReference>
<evidence type="ECO:0000256" key="1">
    <source>
        <dbReference type="RuleBase" id="RU362063"/>
    </source>
</evidence>
<dbReference type="GO" id="GO:0044780">
    <property type="term" value="P:bacterial-type flagellum assembly"/>
    <property type="evidence" value="ECO:0007669"/>
    <property type="project" value="InterPro"/>
</dbReference>